<proteinExistence type="predicted"/>
<keyword evidence="3" id="KW-1185">Reference proteome</keyword>
<reference evidence="2 3" key="1">
    <citation type="journal article" date="2021" name="Nat. Plants">
        <title>The Taxus genome provides insights into paclitaxel biosynthesis.</title>
        <authorList>
            <person name="Xiong X."/>
            <person name="Gou J."/>
            <person name="Liao Q."/>
            <person name="Li Y."/>
            <person name="Zhou Q."/>
            <person name="Bi G."/>
            <person name="Li C."/>
            <person name="Du R."/>
            <person name="Wang X."/>
            <person name="Sun T."/>
            <person name="Guo L."/>
            <person name="Liang H."/>
            <person name="Lu P."/>
            <person name="Wu Y."/>
            <person name="Zhang Z."/>
            <person name="Ro D.K."/>
            <person name="Shang Y."/>
            <person name="Huang S."/>
            <person name="Yan J."/>
        </authorList>
    </citation>
    <scope>NUCLEOTIDE SEQUENCE [LARGE SCALE GENOMIC DNA]</scope>
    <source>
        <strain evidence="2">Ta-2019</strain>
    </source>
</reference>
<feature type="region of interest" description="Disordered" evidence="1">
    <location>
        <begin position="81"/>
        <end position="106"/>
    </location>
</feature>
<feature type="non-terminal residue" evidence="2">
    <location>
        <position position="106"/>
    </location>
</feature>
<protein>
    <submittedName>
        <fullName evidence="2">Uncharacterized protein</fullName>
    </submittedName>
</protein>
<evidence type="ECO:0000256" key="1">
    <source>
        <dbReference type="SAM" id="MobiDB-lite"/>
    </source>
</evidence>
<comment type="caution">
    <text evidence="2">The sequence shown here is derived from an EMBL/GenBank/DDBJ whole genome shotgun (WGS) entry which is preliminary data.</text>
</comment>
<name>A0AA38KNM7_TAXCH</name>
<dbReference type="EMBL" id="JAHRHJ020000007">
    <property type="protein sequence ID" value="KAH9307234.1"/>
    <property type="molecule type" value="Genomic_DNA"/>
</dbReference>
<dbReference type="Proteomes" id="UP000824469">
    <property type="component" value="Unassembled WGS sequence"/>
</dbReference>
<gene>
    <name evidence="2" type="ORF">KI387_035145</name>
</gene>
<accession>A0AA38KNM7</accession>
<evidence type="ECO:0000313" key="2">
    <source>
        <dbReference type="EMBL" id="KAH9307234.1"/>
    </source>
</evidence>
<sequence>MDVCECAWAIRGNTCKHELKVLPFHKQYGLMSSYQAPEVTGVNTYVETSRVNEDTFHDGLSSSYPTTKVHGASTYAKTNKINEDTFGDNPTSSYPTAEVEVNSMSS</sequence>
<evidence type="ECO:0000313" key="3">
    <source>
        <dbReference type="Proteomes" id="UP000824469"/>
    </source>
</evidence>
<dbReference type="AlphaFoldDB" id="A0AA38KNM7"/>
<organism evidence="2 3">
    <name type="scientific">Taxus chinensis</name>
    <name type="common">Chinese yew</name>
    <name type="synonym">Taxus wallichiana var. chinensis</name>
    <dbReference type="NCBI Taxonomy" id="29808"/>
    <lineage>
        <taxon>Eukaryota</taxon>
        <taxon>Viridiplantae</taxon>
        <taxon>Streptophyta</taxon>
        <taxon>Embryophyta</taxon>
        <taxon>Tracheophyta</taxon>
        <taxon>Spermatophyta</taxon>
        <taxon>Pinopsida</taxon>
        <taxon>Pinidae</taxon>
        <taxon>Conifers II</taxon>
        <taxon>Cupressales</taxon>
        <taxon>Taxaceae</taxon>
        <taxon>Taxus</taxon>
    </lineage>
</organism>